<gene>
    <name evidence="2" type="ORF">FD19_GL001869</name>
</gene>
<dbReference type="InterPro" id="IPR013830">
    <property type="entry name" value="SGNH_hydro"/>
</dbReference>
<accession>A0A0R2CEJ1</accession>
<dbReference type="Pfam" id="PF13472">
    <property type="entry name" value="Lipase_GDSL_2"/>
    <property type="match status" value="1"/>
</dbReference>
<dbReference type="InterPro" id="IPR045136">
    <property type="entry name" value="Iah1-like"/>
</dbReference>
<dbReference type="STRING" id="1423810.FD19_GL001869"/>
<dbReference type="PANTHER" id="PTHR14209:SF19">
    <property type="entry name" value="ISOAMYL ACETATE-HYDROLYZING ESTERASE 1 HOMOLOG"/>
    <property type="match status" value="1"/>
</dbReference>
<dbReference type="PANTHER" id="PTHR14209">
    <property type="entry name" value="ISOAMYL ACETATE-HYDROLYZING ESTERASE 1"/>
    <property type="match status" value="1"/>
</dbReference>
<dbReference type="EMBL" id="AYZK01000008">
    <property type="protein sequence ID" value="KRM86556.1"/>
    <property type="molecule type" value="Genomic_DNA"/>
</dbReference>
<dbReference type="PATRIC" id="fig|1423810.4.peg.1916"/>
<protein>
    <recommendedName>
        <fullName evidence="1">SGNH hydrolase-type esterase domain-containing protein</fullName>
    </recommendedName>
</protein>
<reference evidence="2 3" key="1">
    <citation type="journal article" date="2015" name="Genome Announc.">
        <title>Expanding the biotechnology potential of lactobacilli through comparative genomics of 213 strains and associated genera.</title>
        <authorList>
            <person name="Sun Z."/>
            <person name="Harris H.M."/>
            <person name="McCann A."/>
            <person name="Guo C."/>
            <person name="Argimon S."/>
            <person name="Zhang W."/>
            <person name="Yang X."/>
            <person name="Jeffery I.B."/>
            <person name="Cooney J.C."/>
            <person name="Kagawa T.F."/>
            <person name="Liu W."/>
            <person name="Song Y."/>
            <person name="Salvetti E."/>
            <person name="Wrobel A."/>
            <person name="Rasinkangas P."/>
            <person name="Parkhill J."/>
            <person name="Rea M.C."/>
            <person name="O'Sullivan O."/>
            <person name="Ritari J."/>
            <person name="Douillard F.P."/>
            <person name="Paul Ross R."/>
            <person name="Yang R."/>
            <person name="Briner A.E."/>
            <person name="Felis G.E."/>
            <person name="de Vos W.M."/>
            <person name="Barrangou R."/>
            <person name="Klaenhammer T.R."/>
            <person name="Caufield P.W."/>
            <person name="Cui Y."/>
            <person name="Zhang H."/>
            <person name="O'Toole P.W."/>
        </authorList>
    </citation>
    <scope>NUCLEOTIDE SEQUENCE [LARGE SCALE GENOMIC DNA]</scope>
    <source>
        <strain evidence="2 3">DSM 22698</strain>
    </source>
</reference>
<dbReference type="InterPro" id="IPR036514">
    <property type="entry name" value="SGNH_hydro_sf"/>
</dbReference>
<organism evidence="2 3">
    <name type="scientific">Lacticaseibacillus thailandensis DSM 22698 = JCM 13996</name>
    <dbReference type="NCBI Taxonomy" id="1423810"/>
    <lineage>
        <taxon>Bacteria</taxon>
        <taxon>Bacillati</taxon>
        <taxon>Bacillota</taxon>
        <taxon>Bacilli</taxon>
        <taxon>Lactobacillales</taxon>
        <taxon>Lactobacillaceae</taxon>
        <taxon>Lacticaseibacillus</taxon>
    </lineage>
</organism>
<dbReference type="Proteomes" id="UP000051789">
    <property type="component" value="Unassembled WGS sequence"/>
</dbReference>
<dbReference type="AlphaFoldDB" id="A0A0R2CEJ1"/>
<evidence type="ECO:0000313" key="2">
    <source>
        <dbReference type="EMBL" id="KRM86556.1"/>
    </source>
</evidence>
<comment type="caution">
    <text evidence="2">The sequence shown here is derived from an EMBL/GenBank/DDBJ whole genome shotgun (WGS) entry which is preliminary data.</text>
</comment>
<dbReference type="SUPFAM" id="SSF52266">
    <property type="entry name" value="SGNH hydrolase"/>
    <property type="match status" value="1"/>
</dbReference>
<evidence type="ECO:0000313" key="3">
    <source>
        <dbReference type="Proteomes" id="UP000051789"/>
    </source>
</evidence>
<feature type="domain" description="SGNH hydrolase-type esterase" evidence="1">
    <location>
        <begin position="13"/>
        <end position="166"/>
    </location>
</feature>
<evidence type="ECO:0000259" key="1">
    <source>
        <dbReference type="Pfam" id="PF13472"/>
    </source>
</evidence>
<name>A0A0R2CEJ1_9LACO</name>
<dbReference type="Gene3D" id="3.40.50.1110">
    <property type="entry name" value="SGNH hydrolase"/>
    <property type="match status" value="1"/>
</dbReference>
<proteinExistence type="predicted"/>
<keyword evidence="3" id="KW-1185">Reference proteome</keyword>
<sequence length="182" mass="20139">MARREDAHGPLINKALRNRRPGLVVDNTAVSGDQTPDLLARVDYDVVQRPHADWVFVLIGTNDAAAHKLVPLAQFRVNLEQIVARIVAVYSADRVVLITPPPVNERLQRHRSNARIQQYGQVLSKVAAAYDARVLDLYHLFMVTPNLEATVDGGLHDGLHFGKFGYGILADAMLRLMDGATN</sequence>